<evidence type="ECO:0000256" key="4">
    <source>
        <dbReference type="ARBA" id="ARBA00004496"/>
    </source>
</evidence>
<dbReference type="InterPro" id="IPR036397">
    <property type="entry name" value="RNaseH_sf"/>
</dbReference>
<name>A0ABV6ND99_9BACI</name>
<organism evidence="18 19">
    <name type="scientific">Halalkalibacter alkalisediminis</name>
    <dbReference type="NCBI Taxonomy" id="935616"/>
    <lineage>
        <taxon>Bacteria</taxon>
        <taxon>Bacillati</taxon>
        <taxon>Bacillota</taxon>
        <taxon>Bacilli</taxon>
        <taxon>Bacillales</taxon>
        <taxon>Bacillaceae</taxon>
        <taxon>Halalkalibacter</taxon>
    </lineage>
</organism>
<dbReference type="PANTHER" id="PTHR10954">
    <property type="entry name" value="RIBONUCLEASE H2 SUBUNIT A"/>
    <property type="match status" value="1"/>
</dbReference>
<comment type="cofactor">
    <cofactor evidence="2">
        <name>Mg(2+)</name>
        <dbReference type="ChEBI" id="CHEBI:18420"/>
    </cofactor>
</comment>
<feature type="binding site" evidence="14 15">
    <location>
        <position position="78"/>
    </location>
    <ligand>
        <name>a divalent metal cation</name>
        <dbReference type="ChEBI" id="CHEBI:60240"/>
    </ligand>
</feature>
<evidence type="ECO:0000256" key="15">
    <source>
        <dbReference type="PROSITE-ProRule" id="PRU01319"/>
    </source>
</evidence>
<feature type="binding site" evidence="14 15">
    <location>
        <position position="79"/>
    </location>
    <ligand>
        <name>a divalent metal cation</name>
        <dbReference type="ChEBI" id="CHEBI:60240"/>
    </ligand>
</feature>
<dbReference type="PANTHER" id="PTHR10954:SF18">
    <property type="entry name" value="RIBONUCLEASE HII"/>
    <property type="match status" value="1"/>
</dbReference>
<keyword evidence="13 14" id="KW-0464">Manganese</keyword>
<evidence type="ECO:0000256" key="12">
    <source>
        <dbReference type="ARBA" id="ARBA00022801"/>
    </source>
</evidence>
<dbReference type="InterPro" id="IPR024567">
    <property type="entry name" value="RNase_HII/HIII_dom"/>
</dbReference>
<proteinExistence type="inferred from homology"/>
<evidence type="ECO:0000259" key="17">
    <source>
        <dbReference type="PROSITE" id="PS51975"/>
    </source>
</evidence>
<evidence type="ECO:0000256" key="11">
    <source>
        <dbReference type="ARBA" id="ARBA00022759"/>
    </source>
</evidence>
<evidence type="ECO:0000256" key="13">
    <source>
        <dbReference type="ARBA" id="ARBA00023211"/>
    </source>
</evidence>
<evidence type="ECO:0000313" key="19">
    <source>
        <dbReference type="Proteomes" id="UP001589833"/>
    </source>
</evidence>
<evidence type="ECO:0000256" key="16">
    <source>
        <dbReference type="RuleBase" id="RU003515"/>
    </source>
</evidence>
<comment type="caution">
    <text evidence="18">The sequence shown here is derived from an EMBL/GenBank/DDBJ whole genome shotgun (WGS) entry which is preliminary data.</text>
</comment>
<dbReference type="RefSeq" id="WP_390186146.1">
    <property type="nucleotide sequence ID" value="NZ_JAQQWT010000001.1"/>
</dbReference>
<evidence type="ECO:0000256" key="5">
    <source>
        <dbReference type="ARBA" id="ARBA00007383"/>
    </source>
</evidence>
<evidence type="ECO:0000256" key="2">
    <source>
        <dbReference type="ARBA" id="ARBA00001946"/>
    </source>
</evidence>
<reference evidence="18 19" key="1">
    <citation type="submission" date="2024-09" db="EMBL/GenBank/DDBJ databases">
        <authorList>
            <person name="Sun Q."/>
            <person name="Mori K."/>
        </authorList>
    </citation>
    <scope>NUCLEOTIDE SEQUENCE [LARGE SCALE GENOMIC DNA]</scope>
    <source>
        <strain evidence="18 19">NCAIM B.02301</strain>
    </source>
</reference>
<comment type="function">
    <text evidence="3 14 16">Endonuclease that specifically degrades the RNA of RNA-DNA hybrids.</text>
</comment>
<comment type="similarity">
    <text evidence="5 14 16">Belongs to the RNase HII family.</text>
</comment>
<evidence type="ECO:0000313" key="18">
    <source>
        <dbReference type="EMBL" id="MFC0558624.1"/>
    </source>
</evidence>
<dbReference type="Proteomes" id="UP001589833">
    <property type="component" value="Unassembled WGS sequence"/>
</dbReference>
<evidence type="ECO:0000256" key="6">
    <source>
        <dbReference type="ARBA" id="ARBA00012180"/>
    </source>
</evidence>
<keyword evidence="19" id="KW-1185">Reference proteome</keyword>
<keyword evidence="10 14" id="KW-0479">Metal-binding</keyword>
<comment type="cofactor">
    <cofactor evidence="14 15">
        <name>Mn(2+)</name>
        <dbReference type="ChEBI" id="CHEBI:29035"/>
    </cofactor>
    <cofactor evidence="14 15">
        <name>Mg(2+)</name>
        <dbReference type="ChEBI" id="CHEBI:18420"/>
    </cofactor>
    <text evidence="14 15">Manganese or magnesium. Binds 1 divalent metal ion per monomer in the absence of substrate. May bind a second metal ion after substrate binding.</text>
</comment>
<evidence type="ECO:0000256" key="8">
    <source>
        <dbReference type="ARBA" id="ARBA00022490"/>
    </source>
</evidence>
<dbReference type="NCBIfam" id="NF000595">
    <property type="entry name" value="PRK00015.1-3"/>
    <property type="match status" value="1"/>
</dbReference>
<dbReference type="InterPro" id="IPR022898">
    <property type="entry name" value="RNase_HII"/>
</dbReference>
<dbReference type="InterPro" id="IPR001352">
    <property type="entry name" value="RNase_HII/HIII"/>
</dbReference>
<evidence type="ECO:0000256" key="10">
    <source>
        <dbReference type="ARBA" id="ARBA00022723"/>
    </source>
</evidence>
<evidence type="ECO:0000256" key="1">
    <source>
        <dbReference type="ARBA" id="ARBA00000077"/>
    </source>
</evidence>
<keyword evidence="11 14" id="KW-0255">Endonuclease</keyword>
<evidence type="ECO:0000256" key="9">
    <source>
        <dbReference type="ARBA" id="ARBA00022722"/>
    </source>
</evidence>
<dbReference type="HAMAP" id="MF_00052_B">
    <property type="entry name" value="RNase_HII_B"/>
    <property type="match status" value="1"/>
</dbReference>
<keyword evidence="9 14" id="KW-0540">Nuclease</keyword>
<dbReference type="EMBL" id="JBHLTR010000006">
    <property type="protein sequence ID" value="MFC0558624.1"/>
    <property type="molecule type" value="Genomic_DNA"/>
</dbReference>
<feature type="domain" description="RNase H type-2" evidence="17">
    <location>
        <begin position="72"/>
        <end position="257"/>
    </location>
</feature>
<keyword evidence="8 14" id="KW-0963">Cytoplasm</keyword>
<dbReference type="Pfam" id="PF01351">
    <property type="entry name" value="RNase_HII"/>
    <property type="match status" value="1"/>
</dbReference>
<dbReference type="InterPro" id="IPR012337">
    <property type="entry name" value="RNaseH-like_sf"/>
</dbReference>
<dbReference type="GO" id="GO:0004523">
    <property type="term" value="F:RNA-DNA hybrid ribonuclease activity"/>
    <property type="evidence" value="ECO:0007669"/>
    <property type="project" value="UniProtKB-EC"/>
</dbReference>
<dbReference type="NCBIfam" id="NF000594">
    <property type="entry name" value="PRK00015.1-1"/>
    <property type="match status" value="1"/>
</dbReference>
<dbReference type="SUPFAM" id="SSF53098">
    <property type="entry name" value="Ribonuclease H-like"/>
    <property type="match status" value="1"/>
</dbReference>
<comment type="subcellular location">
    <subcellularLocation>
        <location evidence="4 14">Cytoplasm</location>
    </subcellularLocation>
</comment>
<evidence type="ECO:0000256" key="14">
    <source>
        <dbReference type="HAMAP-Rule" id="MF_00052"/>
    </source>
</evidence>
<sequence>MMSLSIKELEEKLLHTEELDETLFVSLKSDKRKGVQKLVKRYEAIQLKMKSLEDMHEEMTQYEVNIRLQGYTHIAGIDEVGRGPLAGPVVAAAVILPENFKLLGLTDSKKLSKEKREQFAEVIKKQAVAYSIQMVHAEEIDQINIYESTKLAMKRAVQNLEMVADHLLIDAMKLELPLPQTSLIKGDQKSLTIAASSVLAKVARDQYMADKDMEFPGYGFKQHVGYGTKEHLEAVLKLGITKEHRKSFRPIKDFIMD</sequence>
<evidence type="ECO:0000256" key="3">
    <source>
        <dbReference type="ARBA" id="ARBA00004065"/>
    </source>
</evidence>
<feature type="binding site" evidence="14 15">
    <location>
        <position position="170"/>
    </location>
    <ligand>
        <name>a divalent metal cation</name>
        <dbReference type="ChEBI" id="CHEBI:60240"/>
    </ligand>
</feature>
<keyword evidence="12 14" id="KW-0378">Hydrolase</keyword>
<dbReference type="PROSITE" id="PS51975">
    <property type="entry name" value="RNASE_H_2"/>
    <property type="match status" value="1"/>
</dbReference>
<evidence type="ECO:0000256" key="7">
    <source>
        <dbReference type="ARBA" id="ARBA00019179"/>
    </source>
</evidence>
<dbReference type="EC" id="3.1.26.4" evidence="6 14"/>
<protein>
    <recommendedName>
        <fullName evidence="7 14">Ribonuclease HII</fullName>
        <shortName evidence="14">RNase HII</shortName>
        <ecNumber evidence="6 14">3.1.26.4</ecNumber>
    </recommendedName>
</protein>
<dbReference type="CDD" id="cd07182">
    <property type="entry name" value="RNase_HII_bacteria_HII_like"/>
    <property type="match status" value="1"/>
</dbReference>
<gene>
    <name evidence="14" type="primary">rnhB</name>
    <name evidence="18" type="ORF">ACFFH4_06125</name>
</gene>
<comment type="catalytic activity">
    <reaction evidence="1 14 15 16">
        <text>Endonucleolytic cleavage to 5'-phosphomonoester.</text>
        <dbReference type="EC" id="3.1.26.4"/>
    </reaction>
</comment>
<accession>A0ABV6ND99</accession>
<dbReference type="Gene3D" id="3.30.420.10">
    <property type="entry name" value="Ribonuclease H-like superfamily/Ribonuclease H"/>
    <property type="match status" value="1"/>
</dbReference>